<dbReference type="Gene3D" id="1.10.230.10">
    <property type="entry name" value="Cytochrome P450-Terp, domain 2"/>
    <property type="match status" value="1"/>
</dbReference>
<dbReference type="Proteomes" id="UP000185557">
    <property type="component" value="Unassembled WGS sequence"/>
</dbReference>
<dbReference type="GO" id="GO:0005829">
    <property type="term" value="C:cytosol"/>
    <property type="evidence" value="ECO:0007669"/>
    <property type="project" value="TreeGrafter"/>
</dbReference>
<accession>A0A1U7JA73</accession>
<evidence type="ECO:0000256" key="8">
    <source>
        <dbReference type="RuleBase" id="RU003406"/>
    </source>
</evidence>
<dbReference type="NCBIfam" id="TIGR01800">
    <property type="entry name" value="cit_synth_II"/>
    <property type="match status" value="1"/>
</dbReference>
<proteinExistence type="inferred from homology"/>
<comment type="pathway">
    <text evidence="1">Carbohydrate metabolism; tricarboxylic acid cycle.</text>
</comment>
<dbReference type="Pfam" id="PF00285">
    <property type="entry name" value="Citrate_synt"/>
    <property type="match status" value="1"/>
</dbReference>
<evidence type="ECO:0000256" key="4">
    <source>
        <dbReference type="ARBA" id="ARBA00022679"/>
    </source>
</evidence>
<reference evidence="9 10" key="1">
    <citation type="submission" date="2016-11" db="EMBL/GenBank/DDBJ databases">
        <title>Draft Genome Sequences of Nine Cyanobacterial Strains from Diverse Habitats.</title>
        <authorList>
            <person name="Zhu T."/>
            <person name="Hou S."/>
            <person name="Lu X."/>
            <person name="Hess W.R."/>
        </authorList>
    </citation>
    <scope>NUCLEOTIDE SEQUENCE [LARGE SCALE GENOMIC DNA]</scope>
    <source>
        <strain evidence="9 10">NIES-30</strain>
    </source>
</reference>
<dbReference type="InterPro" id="IPR024176">
    <property type="entry name" value="Citrate_synthase_bac-typ"/>
</dbReference>
<dbReference type="RefSeq" id="WP_073606441.1">
    <property type="nucleotide sequence ID" value="NZ_MRCG01000001.1"/>
</dbReference>
<keyword evidence="4 6" id="KW-0808">Transferase</keyword>
<evidence type="ECO:0000256" key="1">
    <source>
        <dbReference type="ARBA" id="ARBA00005163"/>
    </source>
</evidence>
<dbReference type="InterPro" id="IPR036969">
    <property type="entry name" value="Citrate_synthase_sf"/>
</dbReference>
<dbReference type="AlphaFoldDB" id="A0A1U7JA73"/>
<dbReference type="EMBL" id="MRCG01000001">
    <property type="protein sequence ID" value="OKH50626.1"/>
    <property type="molecule type" value="Genomic_DNA"/>
</dbReference>
<keyword evidence="3" id="KW-0816">Tricarboxylic acid cycle</keyword>
<name>A0A1U7JA73_9CYAN</name>
<dbReference type="InterPro" id="IPR011278">
    <property type="entry name" value="2-MeCitrate/Citrate_synth_II"/>
</dbReference>
<dbReference type="PANTHER" id="PTHR11739:SF4">
    <property type="entry name" value="CITRATE SYNTHASE, PEROXISOMAL"/>
    <property type="match status" value="1"/>
</dbReference>
<dbReference type="OrthoDB" id="9800864at2"/>
<dbReference type="GO" id="GO:0005975">
    <property type="term" value="P:carbohydrate metabolic process"/>
    <property type="evidence" value="ECO:0007669"/>
    <property type="project" value="TreeGrafter"/>
</dbReference>
<feature type="active site" evidence="7">
    <location>
        <position position="315"/>
    </location>
</feature>
<evidence type="ECO:0000256" key="2">
    <source>
        <dbReference type="ARBA" id="ARBA00010566"/>
    </source>
</evidence>
<evidence type="ECO:0000313" key="9">
    <source>
        <dbReference type="EMBL" id="OKH50626.1"/>
    </source>
</evidence>
<dbReference type="PANTHER" id="PTHR11739">
    <property type="entry name" value="CITRATE SYNTHASE"/>
    <property type="match status" value="1"/>
</dbReference>
<dbReference type="PRINTS" id="PR00143">
    <property type="entry name" value="CITRTSNTHASE"/>
</dbReference>
<dbReference type="InterPro" id="IPR016142">
    <property type="entry name" value="Citrate_synth-like_lrg_a-sub"/>
</dbReference>
<feature type="active site" evidence="7">
    <location>
        <position position="261"/>
    </location>
</feature>
<dbReference type="PROSITE" id="PS00480">
    <property type="entry name" value="CITRATE_SYNTHASE"/>
    <property type="match status" value="1"/>
</dbReference>
<keyword evidence="10" id="KW-1185">Reference proteome</keyword>
<dbReference type="GO" id="GO:0036440">
    <property type="term" value="F:citrate synthase activity"/>
    <property type="evidence" value="ECO:0007669"/>
    <property type="project" value="UniProtKB-EC"/>
</dbReference>
<dbReference type="InterPro" id="IPR019810">
    <property type="entry name" value="Citrate_synthase_AS"/>
</dbReference>
<evidence type="ECO:0000256" key="6">
    <source>
        <dbReference type="PIRNR" id="PIRNR001369"/>
    </source>
</evidence>
<dbReference type="NCBIfam" id="NF010639">
    <property type="entry name" value="PRK14036.1"/>
    <property type="match status" value="1"/>
</dbReference>
<comment type="caution">
    <text evidence="9">The sequence shown here is derived from an EMBL/GenBank/DDBJ whole genome shotgun (WGS) entry which is preliminary data.</text>
</comment>
<evidence type="ECO:0000256" key="3">
    <source>
        <dbReference type="ARBA" id="ARBA00022532"/>
    </source>
</evidence>
<dbReference type="UniPathway" id="UPA00223"/>
<dbReference type="PIRSF" id="PIRSF001369">
    <property type="entry name" value="Citrate_synth"/>
    <property type="match status" value="1"/>
</dbReference>
<gene>
    <name evidence="9" type="ORF">NIES30_00530</name>
</gene>
<dbReference type="STRING" id="549789.NIES30_00530"/>
<evidence type="ECO:0000313" key="10">
    <source>
        <dbReference type="Proteomes" id="UP000185557"/>
    </source>
</evidence>
<protein>
    <recommendedName>
        <fullName evidence="6">Citrate synthase</fullName>
    </recommendedName>
</protein>
<dbReference type="GO" id="GO:0006099">
    <property type="term" value="P:tricarboxylic acid cycle"/>
    <property type="evidence" value="ECO:0007669"/>
    <property type="project" value="UniProtKB-UniPathway"/>
</dbReference>
<dbReference type="Gene3D" id="1.10.580.10">
    <property type="entry name" value="Citrate Synthase, domain 1"/>
    <property type="match status" value="1"/>
</dbReference>
<sequence>MTACEYRPGLEGVPATQSSISYVDGQAGILEYRGIPIEELAQRGTFLETAYLLIWGGLPSKPELEAFEYEIRYHRRLKYRIRDMMKCFPESGHPMDALQACAAALGLFYSRRALDNPVYIQQAVVRLLAKIPTMVAAFQLMRKGNDPVQPRDDLNYSANFLYMLNEREPDPLAARIFDICLTLHAEHTINASTFSAMVTASTLTDPYAVVASAVGTLAGPLHGGANEEVIDMLEEIGSVGNVRPYVERCIAEKSKIMGFGHRVYKVKDPRATILQGLAEQLFAKFGQDEYYAIALEMELAVSEKLGAKGIYPNVDFYSGLVYRKLGIPTDLFTPIFAIARVAGWLAHWKEQLGENRIFRPTQIYTGPHSQAYVDLANRPHIWDKQGFSVSLPS</sequence>
<organism evidence="9 10">
    <name type="scientific">Phormidium tenue NIES-30</name>
    <dbReference type="NCBI Taxonomy" id="549789"/>
    <lineage>
        <taxon>Bacteria</taxon>
        <taxon>Bacillati</taxon>
        <taxon>Cyanobacteriota</taxon>
        <taxon>Cyanophyceae</taxon>
        <taxon>Oscillatoriophycideae</taxon>
        <taxon>Oscillatoriales</taxon>
        <taxon>Oscillatoriaceae</taxon>
        <taxon>Phormidium</taxon>
    </lineage>
</organism>
<comment type="similarity">
    <text evidence="2 6 8">Belongs to the citrate synthase family.</text>
</comment>
<evidence type="ECO:0000256" key="5">
    <source>
        <dbReference type="ARBA" id="ARBA00049288"/>
    </source>
</evidence>
<comment type="catalytic activity">
    <reaction evidence="5">
        <text>oxaloacetate + acetyl-CoA + H2O = citrate + CoA + H(+)</text>
        <dbReference type="Rhea" id="RHEA:16845"/>
        <dbReference type="ChEBI" id="CHEBI:15377"/>
        <dbReference type="ChEBI" id="CHEBI:15378"/>
        <dbReference type="ChEBI" id="CHEBI:16452"/>
        <dbReference type="ChEBI" id="CHEBI:16947"/>
        <dbReference type="ChEBI" id="CHEBI:57287"/>
        <dbReference type="ChEBI" id="CHEBI:57288"/>
        <dbReference type="EC" id="2.3.3.16"/>
    </reaction>
</comment>
<dbReference type="InterPro" id="IPR016143">
    <property type="entry name" value="Citrate_synth-like_sm_a-sub"/>
</dbReference>
<dbReference type="SUPFAM" id="SSF48256">
    <property type="entry name" value="Citrate synthase"/>
    <property type="match status" value="1"/>
</dbReference>
<dbReference type="InterPro" id="IPR002020">
    <property type="entry name" value="Citrate_synthase"/>
</dbReference>
<evidence type="ECO:0000256" key="7">
    <source>
        <dbReference type="PIRSR" id="PIRSR001369-1"/>
    </source>
</evidence>